<evidence type="ECO:0000313" key="3">
    <source>
        <dbReference type="Proteomes" id="UP001626550"/>
    </source>
</evidence>
<evidence type="ECO:0000256" key="1">
    <source>
        <dbReference type="SAM" id="MobiDB-lite"/>
    </source>
</evidence>
<protein>
    <recommendedName>
        <fullName evidence="4">Cilia- and flagella-associated protein 126</fullName>
    </recommendedName>
</protein>
<gene>
    <name evidence="2" type="ORF">Ciccas_009193</name>
</gene>
<evidence type="ECO:0008006" key="4">
    <source>
        <dbReference type="Google" id="ProtNLM"/>
    </source>
</evidence>
<feature type="region of interest" description="Disordered" evidence="1">
    <location>
        <begin position="125"/>
        <end position="159"/>
    </location>
</feature>
<reference evidence="2 3" key="1">
    <citation type="submission" date="2024-11" db="EMBL/GenBank/DDBJ databases">
        <title>Adaptive evolution of stress response genes in parasites aligns with host niche diversity.</title>
        <authorList>
            <person name="Hahn C."/>
            <person name="Resl P."/>
        </authorList>
    </citation>
    <scope>NUCLEOTIDE SEQUENCE [LARGE SCALE GENOMIC DNA]</scope>
    <source>
        <strain evidence="2">EGGRZ-B1_66</strain>
        <tissue evidence="2">Body</tissue>
    </source>
</reference>
<dbReference type="EMBL" id="JBJKFK010001795">
    <property type="protein sequence ID" value="KAL3312219.1"/>
    <property type="molecule type" value="Genomic_DNA"/>
</dbReference>
<sequence length="159" mass="17455">MSRLYSSGQTPADKLKSTPCLFLADSNGRLLVNTGAKFINNSFGNYVGTWDLPCHLTGNYVDDPIGRSCVGFEYLQKQKALTRAAIILSKATRRPASVQRIMADHGKLIKDSQIAENNNPFLKESPACAGEELQSPDHAEVENSCEEIDSGDMKEELEC</sequence>
<keyword evidence="3" id="KW-1185">Reference proteome</keyword>
<evidence type="ECO:0000313" key="2">
    <source>
        <dbReference type="EMBL" id="KAL3312219.1"/>
    </source>
</evidence>
<dbReference type="Proteomes" id="UP001626550">
    <property type="component" value="Unassembled WGS sequence"/>
</dbReference>
<dbReference type="AlphaFoldDB" id="A0ABD2PY74"/>
<name>A0ABD2PY74_9PLAT</name>
<comment type="caution">
    <text evidence="2">The sequence shown here is derived from an EMBL/GenBank/DDBJ whole genome shotgun (WGS) entry which is preliminary data.</text>
</comment>
<accession>A0ABD2PY74</accession>
<organism evidence="2 3">
    <name type="scientific">Cichlidogyrus casuarinus</name>
    <dbReference type="NCBI Taxonomy" id="1844966"/>
    <lineage>
        <taxon>Eukaryota</taxon>
        <taxon>Metazoa</taxon>
        <taxon>Spiralia</taxon>
        <taxon>Lophotrochozoa</taxon>
        <taxon>Platyhelminthes</taxon>
        <taxon>Monogenea</taxon>
        <taxon>Monopisthocotylea</taxon>
        <taxon>Dactylogyridea</taxon>
        <taxon>Ancyrocephalidae</taxon>
        <taxon>Cichlidogyrus</taxon>
    </lineage>
</organism>
<proteinExistence type="predicted"/>